<dbReference type="GO" id="GO:0030170">
    <property type="term" value="F:pyridoxal phosphate binding"/>
    <property type="evidence" value="ECO:0007669"/>
    <property type="project" value="InterPro"/>
</dbReference>
<dbReference type="Gene3D" id="3.90.1150.10">
    <property type="entry name" value="Aspartate Aminotransferase, domain 1"/>
    <property type="match status" value="1"/>
</dbReference>
<dbReference type="SUPFAM" id="SSF53383">
    <property type="entry name" value="PLP-dependent transferases"/>
    <property type="match status" value="1"/>
</dbReference>
<organism evidence="9 10">
    <name type="scientific">Aquariibacter lacus</name>
    <dbReference type="NCBI Taxonomy" id="2801332"/>
    <lineage>
        <taxon>Bacteria</taxon>
        <taxon>Pseudomonadati</taxon>
        <taxon>Pseudomonadota</taxon>
        <taxon>Betaproteobacteria</taxon>
        <taxon>Burkholderiales</taxon>
        <taxon>Sphaerotilaceae</taxon>
        <taxon>Aquariibacter</taxon>
    </lineage>
</organism>
<feature type="region of interest" description="Disordered" evidence="8">
    <location>
        <begin position="1"/>
        <end position="30"/>
    </location>
</feature>
<feature type="modified residue" description="N6-(pyridoxal phosphate)lysine" evidence="6">
    <location>
        <position position="233"/>
    </location>
</feature>
<evidence type="ECO:0000256" key="3">
    <source>
        <dbReference type="ARBA" id="ARBA00022898"/>
    </source>
</evidence>
<dbReference type="Pfam" id="PF01053">
    <property type="entry name" value="Cys_Met_Meta_PP"/>
    <property type="match status" value="1"/>
</dbReference>
<dbReference type="InterPro" id="IPR006233">
    <property type="entry name" value="Cys_b_lyase_bac"/>
</dbReference>
<keyword evidence="10" id="KW-1185">Reference proteome</keyword>
<keyword evidence="3 6" id="KW-0663">Pyridoxal phosphate</keyword>
<dbReference type="InterPro" id="IPR000277">
    <property type="entry name" value="Cys/Met-Metab_PyrdxlP-dep_enz"/>
</dbReference>
<dbReference type="Proteomes" id="UP000643207">
    <property type="component" value="Unassembled WGS sequence"/>
</dbReference>
<name>A0A9X0XE47_9BURK</name>
<evidence type="ECO:0000256" key="4">
    <source>
        <dbReference type="ARBA" id="ARBA00023239"/>
    </source>
</evidence>
<evidence type="ECO:0000256" key="5">
    <source>
        <dbReference type="ARBA" id="ARBA00047517"/>
    </source>
</evidence>
<dbReference type="PIRSF" id="PIRSF001434">
    <property type="entry name" value="CGS"/>
    <property type="match status" value="1"/>
</dbReference>
<evidence type="ECO:0000313" key="10">
    <source>
        <dbReference type="Proteomes" id="UP000643207"/>
    </source>
</evidence>
<dbReference type="GO" id="GO:0019450">
    <property type="term" value="P:L-cysteine catabolic process to pyruvate"/>
    <property type="evidence" value="ECO:0007669"/>
    <property type="project" value="TreeGrafter"/>
</dbReference>
<evidence type="ECO:0000256" key="7">
    <source>
        <dbReference type="RuleBase" id="RU362118"/>
    </source>
</evidence>
<dbReference type="GO" id="GO:0019346">
    <property type="term" value="P:transsulfuration"/>
    <property type="evidence" value="ECO:0007669"/>
    <property type="project" value="InterPro"/>
</dbReference>
<dbReference type="InterPro" id="IPR015424">
    <property type="entry name" value="PyrdxlP-dep_Trfase"/>
</dbReference>
<feature type="compositionally biased region" description="Low complexity" evidence="8">
    <location>
        <begin position="10"/>
        <end position="27"/>
    </location>
</feature>
<accession>A0A9X0XE47</accession>
<evidence type="ECO:0000313" key="9">
    <source>
        <dbReference type="EMBL" id="MBL0720612.1"/>
    </source>
</evidence>
<gene>
    <name evidence="9" type="ORF">JI742_12025</name>
</gene>
<evidence type="ECO:0000256" key="2">
    <source>
        <dbReference type="ARBA" id="ARBA00009077"/>
    </source>
</evidence>
<comment type="cofactor">
    <cofactor evidence="1 7">
        <name>pyridoxal 5'-phosphate</name>
        <dbReference type="ChEBI" id="CHEBI:597326"/>
    </cofactor>
</comment>
<reference evidence="9 10" key="1">
    <citation type="submission" date="2021-01" db="EMBL/GenBank/DDBJ databases">
        <title>Piscinibacter sp. Jin2 Genome sequencing and assembly.</title>
        <authorList>
            <person name="Kim I."/>
        </authorList>
    </citation>
    <scope>NUCLEOTIDE SEQUENCE [LARGE SCALE GENOMIC DNA]</scope>
    <source>
        <strain evidence="9 10">Jin2</strain>
    </source>
</reference>
<dbReference type="PANTHER" id="PTHR43500:SF1">
    <property type="entry name" value="CYSTATHIONINE BETA-LYASE-RELATED"/>
    <property type="match status" value="1"/>
</dbReference>
<proteinExistence type="inferred from homology"/>
<comment type="similarity">
    <text evidence="2 7">Belongs to the trans-sulfuration enzymes family.</text>
</comment>
<comment type="caution">
    <text evidence="9">The sequence shown here is derived from an EMBL/GenBank/DDBJ whole genome shotgun (WGS) entry which is preliminary data.</text>
</comment>
<protein>
    <submittedName>
        <fullName evidence="9">PLP-dependent transferase</fullName>
    </submittedName>
</protein>
<sequence length="423" mass="44330">MADTLPPDQPANAPADPAADPTAPGPATRLIHHPYRAPAGFESPAVPVAKASTVFFDSVAAMRSTRWADKSGYTYGLHGTPTSFTLEARLATLEGASHVLLAPSGLAAIALVDQALLGPGDTLLLPDNVYAPSRNLAEHELKRWGITTLTYDPLDAEAFGRLLGPSTRLIWLEAAGSVTLEFPDLRGLLATARRLAPQAVIALDNTWGAGLAFDAFDLGEGLSADLTVHALTKYPAGGGDLLMGSIACRDAELHARLAAAHGRLGLGVGANDVEAVLRGLPSLPLRYAAQDATARALAAHCAAQAARPGSLIRRVLHPARPDSPGHAHWAALCRAAAGLLTLEFAPEAAEGPRRAERFVEALRHFRIGYSWGGPLSLAVPYEPAQIRPAGSPYRGPLVRLCIGLEDVADLIADVDQALAQAAR</sequence>
<dbReference type="RefSeq" id="WP_201827192.1">
    <property type="nucleotide sequence ID" value="NZ_JAERRA010000002.1"/>
</dbReference>
<comment type="catalytic activity">
    <reaction evidence="5">
        <text>L,L-cystathionine + H2O = L-homocysteine + pyruvate + NH4(+)</text>
        <dbReference type="Rhea" id="RHEA:13965"/>
        <dbReference type="ChEBI" id="CHEBI:15361"/>
        <dbReference type="ChEBI" id="CHEBI:15377"/>
        <dbReference type="ChEBI" id="CHEBI:28938"/>
        <dbReference type="ChEBI" id="CHEBI:58161"/>
        <dbReference type="ChEBI" id="CHEBI:58199"/>
    </reaction>
</comment>
<dbReference type="Gene3D" id="3.40.640.10">
    <property type="entry name" value="Type I PLP-dependent aspartate aminotransferase-like (Major domain)"/>
    <property type="match status" value="1"/>
</dbReference>
<evidence type="ECO:0000256" key="6">
    <source>
        <dbReference type="PIRSR" id="PIRSR001434-2"/>
    </source>
</evidence>
<dbReference type="EMBL" id="JAERRA010000002">
    <property type="protein sequence ID" value="MBL0720612.1"/>
    <property type="molecule type" value="Genomic_DNA"/>
</dbReference>
<dbReference type="InterPro" id="IPR015421">
    <property type="entry name" value="PyrdxlP-dep_Trfase_major"/>
</dbReference>
<dbReference type="InterPro" id="IPR015422">
    <property type="entry name" value="PyrdxlP-dep_Trfase_small"/>
</dbReference>
<dbReference type="PANTHER" id="PTHR43500">
    <property type="entry name" value="CYSTATHIONINE BETA-LYASE-RELATED"/>
    <property type="match status" value="1"/>
</dbReference>
<keyword evidence="9" id="KW-0808">Transferase</keyword>
<keyword evidence="4" id="KW-0456">Lyase</keyword>
<evidence type="ECO:0000256" key="1">
    <source>
        <dbReference type="ARBA" id="ARBA00001933"/>
    </source>
</evidence>
<dbReference type="GO" id="GO:0047804">
    <property type="term" value="F:cysteine-S-conjugate beta-lyase activity"/>
    <property type="evidence" value="ECO:0007669"/>
    <property type="project" value="InterPro"/>
</dbReference>
<dbReference type="GO" id="GO:0016740">
    <property type="term" value="F:transferase activity"/>
    <property type="evidence" value="ECO:0007669"/>
    <property type="project" value="UniProtKB-KW"/>
</dbReference>
<dbReference type="AlphaFoldDB" id="A0A9X0XE47"/>
<evidence type="ECO:0000256" key="8">
    <source>
        <dbReference type="SAM" id="MobiDB-lite"/>
    </source>
</evidence>